<protein>
    <submittedName>
        <fullName evidence="1">Uncharacterized protein</fullName>
    </submittedName>
</protein>
<accession>A0AC61RWD4</accession>
<keyword evidence="2" id="KW-1185">Reference proteome</keyword>
<dbReference type="Proteomes" id="UP000304953">
    <property type="component" value="Unassembled WGS sequence"/>
</dbReference>
<organism evidence="1 2">
    <name type="scientific">Petralouisia muris</name>
    <dbReference type="NCBI Taxonomy" id="3032872"/>
    <lineage>
        <taxon>Bacteria</taxon>
        <taxon>Bacillati</taxon>
        <taxon>Bacillota</taxon>
        <taxon>Clostridia</taxon>
        <taxon>Lachnospirales</taxon>
        <taxon>Lachnospiraceae</taxon>
        <taxon>Petralouisia</taxon>
    </lineage>
</organism>
<evidence type="ECO:0000313" key="1">
    <source>
        <dbReference type="EMBL" id="TGY96247.1"/>
    </source>
</evidence>
<dbReference type="EMBL" id="SRYA01000018">
    <property type="protein sequence ID" value="TGY96247.1"/>
    <property type="molecule type" value="Genomic_DNA"/>
</dbReference>
<gene>
    <name evidence="1" type="ORF">E5329_10380</name>
</gene>
<proteinExistence type="predicted"/>
<reference evidence="1" key="1">
    <citation type="submission" date="2019-04" db="EMBL/GenBank/DDBJ databases">
        <title>Microbes associate with the intestines of laboratory mice.</title>
        <authorList>
            <person name="Navarre W."/>
            <person name="Wong E."/>
            <person name="Huang K."/>
            <person name="Tropini C."/>
            <person name="Ng K."/>
            <person name="Yu B."/>
        </authorList>
    </citation>
    <scope>NUCLEOTIDE SEQUENCE</scope>
    <source>
        <strain evidence="1">NM01_1-7b</strain>
    </source>
</reference>
<evidence type="ECO:0000313" key="2">
    <source>
        <dbReference type="Proteomes" id="UP000304953"/>
    </source>
</evidence>
<sequence>MEENRVEREEKIEENRIEGEEKTEENRGERGEKAEENRVEREENRRETKENRIGKAGSFSELKNFTPGKFLNTGQEMLIELRASFYTTRGKLGLLLFLIGIIWGFGEVTGEEPEPFVLAAALMWVAMGLAMLVTLENNKLLYLLPVTRKEFAAIQIRRMAWIFLLILGVITLFLACMKQNPDFFWRNFFLKAIPFSGAMSIYAIAAIKPVKESQQTGHKIYQLSNAVILLVVVGCLLNFIVFWDSWNVLDWILSAADYGVNIFTLGYLYWKFGCADVYYDEI</sequence>
<name>A0AC61RWD4_9FIRM</name>
<comment type="caution">
    <text evidence="1">The sequence shown here is derived from an EMBL/GenBank/DDBJ whole genome shotgun (WGS) entry which is preliminary data.</text>
</comment>